<dbReference type="InterPro" id="IPR009091">
    <property type="entry name" value="RCC1/BLIP-II"/>
</dbReference>
<keyword evidence="1" id="KW-0677">Repeat</keyword>
<name>A0A6G0WZU1_9STRA</name>
<dbReference type="PRINTS" id="PR00633">
    <property type="entry name" value="RCCNDNSATION"/>
</dbReference>
<gene>
    <name evidence="3" type="ORF">Ae201684_009963</name>
</gene>
<reference evidence="3 4" key="1">
    <citation type="submission" date="2019-07" db="EMBL/GenBank/DDBJ databases">
        <title>Genomics analysis of Aphanomyces spp. identifies a new class of oomycete effector associated with host adaptation.</title>
        <authorList>
            <person name="Gaulin E."/>
        </authorList>
    </citation>
    <scope>NUCLEOTIDE SEQUENCE [LARGE SCALE GENOMIC DNA]</scope>
    <source>
        <strain evidence="3 4">ATCC 201684</strain>
    </source>
</reference>
<dbReference type="PANTHER" id="PTHR22870">
    <property type="entry name" value="REGULATOR OF CHROMOSOME CONDENSATION"/>
    <property type="match status" value="1"/>
</dbReference>
<dbReference type="PROSITE" id="PS50012">
    <property type="entry name" value="RCC1_3"/>
    <property type="match status" value="3"/>
</dbReference>
<feature type="repeat" description="RCC1" evidence="2">
    <location>
        <begin position="168"/>
        <end position="219"/>
    </location>
</feature>
<dbReference type="InterPro" id="IPR036034">
    <property type="entry name" value="PDZ_sf"/>
</dbReference>
<dbReference type="InterPro" id="IPR000408">
    <property type="entry name" value="Reg_chr_condens"/>
</dbReference>
<protein>
    <recommendedName>
        <fullName evidence="5">PDZ domain-containing protein</fullName>
    </recommendedName>
</protein>
<organism evidence="3 4">
    <name type="scientific">Aphanomyces euteiches</name>
    <dbReference type="NCBI Taxonomy" id="100861"/>
    <lineage>
        <taxon>Eukaryota</taxon>
        <taxon>Sar</taxon>
        <taxon>Stramenopiles</taxon>
        <taxon>Oomycota</taxon>
        <taxon>Saprolegniomycetes</taxon>
        <taxon>Saprolegniales</taxon>
        <taxon>Verrucalvaceae</taxon>
        <taxon>Aphanomyces</taxon>
    </lineage>
</organism>
<dbReference type="VEuPathDB" id="FungiDB:AeMF1_021316"/>
<dbReference type="Gene3D" id="2.130.10.30">
    <property type="entry name" value="Regulator of chromosome condensation 1/beta-lactamase-inhibitor protein II"/>
    <property type="match status" value="2"/>
</dbReference>
<feature type="repeat" description="RCC1" evidence="2">
    <location>
        <begin position="220"/>
        <end position="273"/>
    </location>
</feature>
<sequence>MAKPLLPWQDPNATPYSTVDQLAYFIEKYAASPKPIAALTDAFVCSFPPKAPLGVRFHNTTGRVLIQDVIPNAFNSGLVAESQLTHVNGVDVTLLSMESLISVLKKTLHLPRLCFFQSSTPSALPHNTLTVFGVMNGISHGHSIPLPSLAIVDVACGSNHLLLRSSTGLVFSFGSGDCGRLGHGDTNARALPVLIQALRSEVITSIACGRDHSVCLSESGNCYSFGWGEGGRLGLGVDTGNVLWPTKMDLPPSVRAFHLVAAGRETTVLVSICNRVWMCGLHPLSADKHELLLSPKPFAIPGNGLVVGIKAGDAHCAARTSQGEVFTWGDGASGALGHGDLDTKSEPTLVQGLNRVVKVVCGAWQSACITNQRELWLWGDHAGGKNVLPTRVCSEVEDAACGNDGAVYVKTSNETIWTWPSKDILWNDNVHRVRLSAGGAYATVVPVTPSQQQKYQ</sequence>
<evidence type="ECO:0000313" key="3">
    <source>
        <dbReference type="EMBL" id="KAF0733142.1"/>
    </source>
</evidence>
<keyword evidence="4" id="KW-1185">Reference proteome</keyword>
<dbReference type="EMBL" id="VJMJ01000126">
    <property type="protein sequence ID" value="KAF0733142.1"/>
    <property type="molecule type" value="Genomic_DNA"/>
</dbReference>
<comment type="caution">
    <text evidence="3">The sequence shown here is derived from an EMBL/GenBank/DDBJ whole genome shotgun (WGS) entry which is preliminary data.</text>
</comment>
<dbReference type="InterPro" id="IPR051210">
    <property type="entry name" value="Ub_ligase/GEF_domain"/>
</dbReference>
<dbReference type="SUPFAM" id="SSF50156">
    <property type="entry name" value="PDZ domain-like"/>
    <property type="match status" value="1"/>
</dbReference>
<evidence type="ECO:0008006" key="5">
    <source>
        <dbReference type="Google" id="ProtNLM"/>
    </source>
</evidence>
<evidence type="ECO:0000313" key="4">
    <source>
        <dbReference type="Proteomes" id="UP000481153"/>
    </source>
</evidence>
<accession>A0A6G0WZU1</accession>
<dbReference type="PANTHER" id="PTHR22870:SF466">
    <property type="entry name" value="ANKYRIN REPEAT-CONTAINING PROTEIN"/>
    <property type="match status" value="1"/>
</dbReference>
<dbReference type="SUPFAM" id="SSF50985">
    <property type="entry name" value="RCC1/BLIP-II"/>
    <property type="match status" value="1"/>
</dbReference>
<feature type="repeat" description="RCC1" evidence="2">
    <location>
        <begin position="323"/>
        <end position="372"/>
    </location>
</feature>
<dbReference type="Proteomes" id="UP000481153">
    <property type="component" value="Unassembled WGS sequence"/>
</dbReference>
<dbReference type="AlphaFoldDB" id="A0A6G0WZU1"/>
<evidence type="ECO:0000256" key="2">
    <source>
        <dbReference type="PROSITE-ProRule" id="PRU00235"/>
    </source>
</evidence>
<dbReference type="Pfam" id="PF00415">
    <property type="entry name" value="RCC1"/>
    <property type="match status" value="3"/>
</dbReference>
<evidence type="ECO:0000256" key="1">
    <source>
        <dbReference type="ARBA" id="ARBA00022737"/>
    </source>
</evidence>
<dbReference type="PROSITE" id="PS00626">
    <property type="entry name" value="RCC1_2"/>
    <property type="match status" value="1"/>
</dbReference>
<proteinExistence type="predicted"/>